<proteinExistence type="predicted"/>
<reference evidence="2 3" key="1">
    <citation type="journal article" date="2019" name="Mol. Ecol. Resour.">
        <title>Improving Illumina assemblies with Hi-C and long reads: an example with the North African dromedary.</title>
        <authorList>
            <person name="Elbers J.P."/>
            <person name="Rogers M.F."/>
            <person name="Perelman P.L."/>
            <person name="Proskuryakova A.A."/>
            <person name="Serdyukova N.A."/>
            <person name="Johnson W.E."/>
            <person name="Horin P."/>
            <person name="Corander J."/>
            <person name="Murphy D."/>
            <person name="Burger P.A."/>
        </authorList>
    </citation>
    <scope>NUCLEOTIDE SEQUENCE [LARGE SCALE GENOMIC DNA]</scope>
    <source>
        <strain evidence="2">Drom800</strain>
        <tissue evidence="2">Blood</tissue>
    </source>
</reference>
<name>A0A5N4DB20_CAMDR</name>
<comment type="caution">
    <text evidence="2">The sequence shown here is derived from an EMBL/GenBank/DDBJ whole genome shotgun (WGS) entry which is preliminary data.</text>
</comment>
<feature type="region of interest" description="Disordered" evidence="1">
    <location>
        <begin position="1"/>
        <end position="87"/>
    </location>
</feature>
<evidence type="ECO:0000256" key="1">
    <source>
        <dbReference type="SAM" id="MobiDB-lite"/>
    </source>
</evidence>
<feature type="compositionally biased region" description="Polar residues" evidence="1">
    <location>
        <begin position="36"/>
        <end position="58"/>
    </location>
</feature>
<dbReference type="AlphaFoldDB" id="A0A5N4DB20"/>
<protein>
    <submittedName>
        <fullName evidence="2">Krueppel-like factor 17</fullName>
    </submittedName>
</protein>
<evidence type="ECO:0000313" key="2">
    <source>
        <dbReference type="EMBL" id="KAB1268265.1"/>
    </source>
</evidence>
<gene>
    <name evidence="2" type="ORF">Cadr_000013799</name>
</gene>
<sequence length="132" mass="14453">MEEKMGDDGAMLPSLAQMLPPRDPHDFGMPPAGPSSLLTLESQGSFVSQPVSQENSFLLEQPLPAPGTAEQNPRAQERAPRKRSPVSRPYCCEYENFTSANTQVNEVSEDGVVEETLEVSEGGGPWFVMVWD</sequence>
<dbReference type="EMBL" id="JWIN03000013">
    <property type="protein sequence ID" value="KAB1268265.1"/>
    <property type="molecule type" value="Genomic_DNA"/>
</dbReference>
<dbReference type="Proteomes" id="UP000299084">
    <property type="component" value="Unassembled WGS sequence"/>
</dbReference>
<organism evidence="2 3">
    <name type="scientific">Camelus dromedarius</name>
    <name type="common">Dromedary</name>
    <name type="synonym">Arabian camel</name>
    <dbReference type="NCBI Taxonomy" id="9838"/>
    <lineage>
        <taxon>Eukaryota</taxon>
        <taxon>Metazoa</taxon>
        <taxon>Chordata</taxon>
        <taxon>Craniata</taxon>
        <taxon>Vertebrata</taxon>
        <taxon>Euteleostomi</taxon>
        <taxon>Mammalia</taxon>
        <taxon>Eutheria</taxon>
        <taxon>Laurasiatheria</taxon>
        <taxon>Artiodactyla</taxon>
        <taxon>Tylopoda</taxon>
        <taxon>Camelidae</taxon>
        <taxon>Camelus</taxon>
    </lineage>
</organism>
<keyword evidence="3" id="KW-1185">Reference proteome</keyword>
<accession>A0A5N4DB20</accession>
<evidence type="ECO:0000313" key="3">
    <source>
        <dbReference type="Proteomes" id="UP000299084"/>
    </source>
</evidence>